<accession>A0A9Q0L6T5</accession>
<evidence type="ECO:0000313" key="6">
    <source>
        <dbReference type="Proteomes" id="UP001149090"/>
    </source>
</evidence>
<keyword evidence="1 2" id="KW-0344">Guanine-nucleotide releasing factor</keyword>
<dbReference type="InterPro" id="IPR008937">
    <property type="entry name" value="Ras-like_GEF"/>
</dbReference>
<dbReference type="Gene3D" id="1.20.870.10">
    <property type="entry name" value="Son of sevenless (SoS) protein Chain: S domain 1"/>
    <property type="match status" value="1"/>
</dbReference>
<dbReference type="InterPro" id="IPR001895">
    <property type="entry name" value="RASGEF_cat_dom"/>
</dbReference>
<evidence type="ECO:0000256" key="2">
    <source>
        <dbReference type="PROSITE-ProRule" id="PRU00168"/>
    </source>
</evidence>
<feature type="region of interest" description="Disordered" evidence="3">
    <location>
        <begin position="505"/>
        <end position="533"/>
    </location>
</feature>
<dbReference type="GO" id="GO:0005085">
    <property type="term" value="F:guanyl-nucleotide exchange factor activity"/>
    <property type="evidence" value="ECO:0007669"/>
    <property type="project" value="UniProtKB-KW"/>
</dbReference>
<sequence length="1459" mass="170160">MSLRKHFSFQSENNLKPQLNSKEVNQVLSEIKKNLDIKKAREKPVLLKETKQNLEGDKISQKPIKPAKLSRSLSSVHQRPVTLAPNKGKRKKNTFILPEYLEKDNSVYQISDDLVESKLEQLLNSWDLDSNQRRIIESLSTEKKRRFLALNKEESDDLSMTTTPISDRFEFQIPAPFSNRKHLRRKKAEKKVDLIDQENISQTETQENKTNHIDNNQIENKEMEENKENQNINPNTKDIKPTSSKITGNYRVNTAVSNDKMLVWMAMYSKMFKVFSRQLMRKLKSLIGIKGIALFYFVLTCLPDSPFVYLKKVEKKKKPLQMKRVDQKASHKKRINVIKTLINLTKNSSFFSELAKKADIALINIEVESLVIPLVIPLCLFDLLRSYFPEINKPKFPKITNFQIDFVRLLEILQAQSIPKDIQICGLTLMGRITKILISANVELDDKFFINLQKFVEDLPDSSKQKLEDYDFDFDLFDKKQKELPKLEEIRKQNGEKLGLTISIPSNDDLKMDENQNESDKVSKRKNPTVSHNFSITLPDGNASPFKVTEKTTAKDVVDEFLKSVNSITEEYGIFATFNLETQPTTPRMEVQKLKSFTSFNVENPTIFDGNFIPSDSPIILYSNQNLQFRKKPPPKIDVILPQNPHELKQKHTSFPVNTLISTALAKLCFDLQTTKQEYGLLLKIPKKTIKKETKKILDSESSDSESSYEIPQLSFVSSDKNKFFKDGFSTSIPEAAFGVWMEDEKQRTFFSYICQYYVGGYIYSVFQPKPGEVTISYPILDNQSEKKIIQKEMKIIIDFTIQTKIFIKEFTKAYCNWTDSKFSLFQVIYGYDELSTEDFETDLNSENLSEDENIINQIKKNQNKKEKNKKIVELNFLSEDLPFNLQGIKVGDNLKLIQNESELGIKQQYSQMQEFFDGSLSFDDYETNRNKDPQMDLNLVLSNEKIEEIFDFEEVTIDTKNQKIITKSQYEILKKRELEENSVDNNLDKLPFWEEFGANYKSIIYEPDSQQNENNNKNNNSLNGNGNEIERTKASSLNKAIEMLVFTEENVDEFAKMFIELLTTITEDEIFLQKLFDVFQMPAINPKTNTEFSLEEKTKIQSRIVHIIILFCIVSRTTIRHETKSLIQNFIQNHLIQHKSIKFQHKEKENEKKELKNSKSVRIQETKEARFDDESTDNEMEKMIEFEKTQNEYPITKIPKSKVPRIKNIKKLTLFKISPEEAARQLTLVTFSKFSKIQTKELLGTAWTKRNKNLISPNVIETVSWFDHLANWVTCNVLLYSKMKERVKFIEQLIKLMDCLFEMQNYNDGVAIISGLQHVTVDRLSKTWQLVSPKFMSKYKSFDDLTSALGGFRELREKLSKIQPPSVPFLGYYLSDLAKIEEMPNRVANNLIFWKKRKRMFLAVKQLKSFQKIPFLFKPVEIIQNFFYDESNIFSEKEMWEKSFKIQENVPFGNFQQI</sequence>
<dbReference type="PANTHER" id="PTHR23113">
    <property type="entry name" value="GUANINE NUCLEOTIDE EXCHANGE FACTOR"/>
    <property type="match status" value="1"/>
</dbReference>
<feature type="region of interest" description="Disordered" evidence="3">
    <location>
        <begin position="1009"/>
        <end position="1029"/>
    </location>
</feature>
<keyword evidence="6" id="KW-1185">Reference proteome</keyword>
<dbReference type="InterPro" id="IPR023578">
    <property type="entry name" value="Ras_GEF_dom_sf"/>
</dbReference>
<dbReference type="Gene3D" id="1.10.840.10">
    <property type="entry name" value="Ras guanine-nucleotide exchange factors catalytic domain"/>
    <property type="match status" value="1"/>
</dbReference>
<gene>
    <name evidence="5" type="ORF">M0811_12939</name>
</gene>
<proteinExistence type="predicted"/>
<feature type="region of interest" description="Disordered" evidence="3">
    <location>
        <begin position="224"/>
        <end position="244"/>
    </location>
</feature>
<name>A0A9Q0L6T5_ANAIG</name>
<dbReference type="GO" id="GO:0007264">
    <property type="term" value="P:small GTPase-mediated signal transduction"/>
    <property type="evidence" value="ECO:0007669"/>
    <property type="project" value="InterPro"/>
</dbReference>
<dbReference type="Pfam" id="PF00617">
    <property type="entry name" value="RasGEF"/>
    <property type="match status" value="1"/>
</dbReference>
<evidence type="ECO:0000259" key="4">
    <source>
        <dbReference type="PROSITE" id="PS50009"/>
    </source>
</evidence>
<evidence type="ECO:0000313" key="5">
    <source>
        <dbReference type="EMBL" id="KAJ5067386.1"/>
    </source>
</evidence>
<protein>
    <submittedName>
        <fullName evidence="5">Guanine nucleotide exchange factor</fullName>
    </submittedName>
</protein>
<dbReference type="Proteomes" id="UP001149090">
    <property type="component" value="Unassembled WGS sequence"/>
</dbReference>
<evidence type="ECO:0000256" key="1">
    <source>
        <dbReference type="ARBA" id="ARBA00022658"/>
    </source>
</evidence>
<dbReference type="EMBL" id="JAPDFW010000128">
    <property type="protein sequence ID" value="KAJ5067386.1"/>
    <property type="molecule type" value="Genomic_DNA"/>
</dbReference>
<organism evidence="5 6">
    <name type="scientific">Anaeramoeba ignava</name>
    <name type="common">Anaerobic marine amoeba</name>
    <dbReference type="NCBI Taxonomy" id="1746090"/>
    <lineage>
        <taxon>Eukaryota</taxon>
        <taxon>Metamonada</taxon>
        <taxon>Anaeramoebidae</taxon>
        <taxon>Anaeramoeba</taxon>
    </lineage>
</organism>
<evidence type="ECO:0000256" key="3">
    <source>
        <dbReference type="SAM" id="MobiDB-lite"/>
    </source>
</evidence>
<reference evidence="5" key="1">
    <citation type="submission" date="2022-10" db="EMBL/GenBank/DDBJ databases">
        <title>Novel sulphate-reducing endosymbionts in the free-living metamonad Anaeramoeba.</title>
        <authorList>
            <person name="Jerlstrom-Hultqvist J."/>
            <person name="Cepicka I."/>
            <person name="Gallot-Lavallee L."/>
            <person name="Salas-Leiva D."/>
            <person name="Curtis B.A."/>
            <person name="Zahonova K."/>
            <person name="Pipaliya S."/>
            <person name="Dacks J."/>
            <person name="Roger A.J."/>
        </authorList>
    </citation>
    <scope>NUCLEOTIDE SEQUENCE</scope>
    <source>
        <strain evidence="5">BMAN</strain>
    </source>
</reference>
<dbReference type="InterPro" id="IPR036964">
    <property type="entry name" value="RASGEF_cat_dom_sf"/>
</dbReference>
<dbReference type="PANTHER" id="PTHR23113:SF99">
    <property type="entry name" value="RASGEF DOMAIN-CONTAINING PROTEIN"/>
    <property type="match status" value="1"/>
</dbReference>
<comment type="caution">
    <text evidence="5">The sequence shown here is derived from an EMBL/GenBank/DDBJ whole genome shotgun (WGS) entry which is preliminary data.</text>
</comment>
<dbReference type="SUPFAM" id="SSF48366">
    <property type="entry name" value="Ras GEF"/>
    <property type="match status" value="1"/>
</dbReference>
<dbReference type="OrthoDB" id="74314at2759"/>
<dbReference type="SMART" id="SM00147">
    <property type="entry name" value="RasGEF"/>
    <property type="match status" value="1"/>
</dbReference>
<feature type="compositionally biased region" description="Low complexity" evidence="3">
    <location>
        <begin position="1010"/>
        <end position="1028"/>
    </location>
</feature>
<feature type="domain" description="Ras-GEF" evidence="4">
    <location>
        <begin position="1219"/>
        <end position="1450"/>
    </location>
</feature>
<feature type="compositionally biased region" description="Basic and acidic residues" evidence="3">
    <location>
        <begin position="508"/>
        <end position="522"/>
    </location>
</feature>
<dbReference type="PROSITE" id="PS50009">
    <property type="entry name" value="RASGEF_CAT"/>
    <property type="match status" value="1"/>
</dbReference>